<dbReference type="GO" id="GO:0009245">
    <property type="term" value="P:lipid A biosynthetic process"/>
    <property type="evidence" value="ECO:0007669"/>
    <property type="project" value="UniProtKB-KW"/>
</dbReference>
<keyword evidence="5 8" id="KW-0808">Transferase</keyword>
<dbReference type="GO" id="GO:0005543">
    <property type="term" value="F:phospholipid binding"/>
    <property type="evidence" value="ECO:0007669"/>
    <property type="project" value="TreeGrafter"/>
</dbReference>
<keyword evidence="6" id="KW-0443">Lipid metabolism</keyword>
<dbReference type="InterPro" id="IPR003835">
    <property type="entry name" value="Glyco_trans_19"/>
</dbReference>
<evidence type="ECO:0000256" key="2">
    <source>
        <dbReference type="ARBA" id="ARBA00022516"/>
    </source>
</evidence>
<dbReference type="GO" id="GO:0008915">
    <property type="term" value="F:lipid-A-disaccharide synthase activity"/>
    <property type="evidence" value="ECO:0007669"/>
    <property type="project" value="UniProtKB-EC"/>
</dbReference>
<sequence>MKYYLVAGEASGDLHASNLMQSLQELDRDADFRFFGGDLMHSKGGTLVKHYREMAYMGIIPVILHARTILRNLDFCKRDIAAYKPDVVILVDYPGFNLKVAKYVKSKLHIPVHYYISSYIPK</sequence>
<dbReference type="PANTHER" id="PTHR30372:SF4">
    <property type="entry name" value="LIPID-A-DISACCHARIDE SYNTHASE, MITOCHONDRIAL-RELATED"/>
    <property type="match status" value="1"/>
</dbReference>
<evidence type="ECO:0000256" key="7">
    <source>
        <dbReference type="ARBA" id="ARBA00048975"/>
    </source>
</evidence>
<name>A0A645HRU6_9ZZZZ</name>
<evidence type="ECO:0000256" key="4">
    <source>
        <dbReference type="ARBA" id="ARBA00022676"/>
    </source>
</evidence>
<protein>
    <recommendedName>
        <fullName evidence="1">lipid-A-disaccharide synthase</fullName>
        <ecNumber evidence="1">2.4.1.182</ecNumber>
    </recommendedName>
</protein>
<dbReference type="Pfam" id="PF02684">
    <property type="entry name" value="LpxB"/>
    <property type="match status" value="1"/>
</dbReference>
<keyword evidence="2" id="KW-0444">Lipid biosynthesis</keyword>
<reference evidence="8" key="1">
    <citation type="submission" date="2019-08" db="EMBL/GenBank/DDBJ databases">
        <authorList>
            <person name="Kucharzyk K."/>
            <person name="Murdoch R.W."/>
            <person name="Higgins S."/>
            <person name="Loffler F."/>
        </authorList>
    </citation>
    <scope>NUCLEOTIDE SEQUENCE</scope>
</reference>
<accession>A0A645HRU6</accession>
<dbReference type="SUPFAM" id="SSF53756">
    <property type="entry name" value="UDP-Glycosyltransferase/glycogen phosphorylase"/>
    <property type="match status" value="1"/>
</dbReference>
<dbReference type="GO" id="GO:0016020">
    <property type="term" value="C:membrane"/>
    <property type="evidence" value="ECO:0007669"/>
    <property type="project" value="GOC"/>
</dbReference>
<comment type="catalytic activity">
    <reaction evidence="7">
        <text>a lipid X + a UDP-2-N,3-O-bis[(3R)-3-hydroxyacyl]-alpha-D-glucosamine = a lipid A disaccharide + UDP + H(+)</text>
        <dbReference type="Rhea" id="RHEA:67828"/>
        <dbReference type="ChEBI" id="CHEBI:15378"/>
        <dbReference type="ChEBI" id="CHEBI:58223"/>
        <dbReference type="ChEBI" id="CHEBI:137748"/>
        <dbReference type="ChEBI" id="CHEBI:176338"/>
        <dbReference type="ChEBI" id="CHEBI:176343"/>
        <dbReference type="EC" id="2.4.1.182"/>
    </reaction>
</comment>
<keyword evidence="4 8" id="KW-0328">Glycosyltransferase</keyword>
<dbReference type="EMBL" id="VSSQ01099050">
    <property type="protein sequence ID" value="MPN41775.1"/>
    <property type="molecule type" value="Genomic_DNA"/>
</dbReference>
<evidence type="ECO:0000256" key="1">
    <source>
        <dbReference type="ARBA" id="ARBA00012687"/>
    </source>
</evidence>
<organism evidence="8">
    <name type="scientific">bioreactor metagenome</name>
    <dbReference type="NCBI Taxonomy" id="1076179"/>
    <lineage>
        <taxon>unclassified sequences</taxon>
        <taxon>metagenomes</taxon>
        <taxon>ecological metagenomes</taxon>
    </lineage>
</organism>
<evidence type="ECO:0000256" key="5">
    <source>
        <dbReference type="ARBA" id="ARBA00022679"/>
    </source>
</evidence>
<gene>
    <name evidence="8" type="primary">lpxB_20</name>
    <name evidence="8" type="ORF">SDC9_189330</name>
</gene>
<dbReference type="AlphaFoldDB" id="A0A645HRU6"/>
<proteinExistence type="predicted"/>
<dbReference type="EC" id="2.4.1.182" evidence="1"/>
<evidence type="ECO:0000256" key="3">
    <source>
        <dbReference type="ARBA" id="ARBA00022556"/>
    </source>
</evidence>
<comment type="caution">
    <text evidence="8">The sequence shown here is derived from an EMBL/GenBank/DDBJ whole genome shotgun (WGS) entry which is preliminary data.</text>
</comment>
<evidence type="ECO:0000313" key="8">
    <source>
        <dbReference type="EMBL" id="MPN41775.1"/>
    </source>
</evidence>
<dbReference type="PANTHER" id="PTHR30372">
    <property type="entry name" value="LIPID-A-DISACCHARIDE SYNTHASE"/>
    <property type="match status" value="1"/>
</dbReference>
<keyword evidence="3" id="KW-0441">Lipid A biosynthesis</keyword>
<evidence type="ECO:0000256" key="6">
    <source>
        <dbReference type="ARBA" id="ARBA00023098"/>
    </source>
</evidence>